<proteinExistence type="predicted"/>
<gene>
    <name evidence="1" type="ORF">CXF48_02020</name>
</gene>
<dbReference type="PANTHER" id="PTHR43434">
    <property type="entry name" value="PHOSPHOGLYCOLATE PHOSPHATASE"/>
    <property type="match status" value="1"/>
</dbReference>
<protein>
    <submittedName>
        <fullName evidence="1">Phosphoglycolate phosphatase</fullName>
    </submittedName>
</protein>
<name>A0A426Q0V9_9CORY</name>
<dbReference type="InterPro" id="IPR023214">
    <property type="entry name" value="HAD_sf"/>
</dbReference>
<dbReference type="Proteomes" id="UP000276526">
    <property type="component" value="Unassembled WGS sequence"/>
</dbReference>
<dbReference type="Gene3D" id="3.40.50.1000">
    <property type="entry name" value="HAD superfamily/HAD-like"/>
    <property type="match status" value="1"/>
</dbReference>
<dbReference type="Pfam" id="PF13419">
    <property type="entry name" value="HAD_2"/>
    <property type="match status" value="1"/>
</dbReference>
<dbReference type="SFLD" id="SFLDS00003">
    <property type="entry name" value="Haloacid_Dehalogenase"/>
    <property type="match status" value="1"/>
</dbReference>
<dbReference type="InterPro" id="IPR041492">
    <property type="entry name" value="HAD_2"/>
</dbReference>
<dbReference type="SFLD" id="SFLDG01129">
    <property type="entry name" value="C1.5:_HAD__Beta-PGM__Phosphata"/>
    <property type="match status" value="1"/>
</dbReference>
<comment type="caution">
    <text evidence="1">The sequence shown here is derived from an EMBL/GenBank/DDBJ whole genome shotgun (WGS) entry which is preliminary data.</text>
</comment>
<dbReference type="InterPro" id="IPR050155">
    <property type="entry name" value="HAD-like_hydrolase_sf"/>
</dbReference>
<dbReference type="GO" id="GO:0004713">
    <property type="term" value="F:protein tyrosine kinase activity"/>
    <property type="evidence" value="ECO:0007669"/>
    <property type="project" value="TreeGrafter"/>
</dbReference>
<dbReference type="InterPro" id="IPR023198">
    <property type="entry name" value="PGP-like_dom2"/>
</dbReference>
<organism evidence="1 2">
    <name type="scientific">Corynebacterium bovis</name>
    <dbReference type="NCBI Taxonomy" id="36808"/>
    <lineage>
        <taxon>Bacteria</taxon>
        <taxon>Bacillati</taxon>
        <taxon>Actinomycetota</taxon>
        <taxon>Actinomycetes</taxon>
        <taxon>Mycobacteriales</taxon>
        <taxon>Corynebacteriaceae</taxon>
        <taxon>Corynebacterium</taxon>
    </lineage>
</organism>
<dbReference type="AlphaFoldDB" id="A0A426Q0V9"/>
<accession>A0A426Q0V9</accession>
<dbReference type="SUPFAM" id="SSF56784">
    <property type="entry name" value="HAD-like"/>
    <property type="match status" value="1"/>
</dbReference>
<sequence>MTAQPTPVLLVDVDGTLIDSYPGIRESFIHGLTANGVDLPPEETIRGIPGPPMMDTLRGIGLDGELLDRVFTSYLDHQTSTGWLNATPFDGMAGLLDRWRDAGVRLSTATSKSEVSARRVLEKFGLFGRFDVFAAAQEDGERRSKAAVIRHALEQLGEPSATVAEGGPTSRDHILLVGDRIHDVEGAAQFGIRTVLVDWGYGAQDEHDRAWASVPDTAALGRLVDGWLRDPAAQGAQG</sequence>
<reference evidence="1 2" key="1">
    <citation type="submission" date="2018-01" db="EMBL/GenBank/DDBJ databases">
        <title>Twenty Corynebacterium bovis Genomes.</title>
        <authorList>
            <person name="Gulvik C.A."/>
        </authorList>
    </citation>
    <scope>NUCLEOTIDE SEQUENCE [LARGE SCALE GENOMIC DNA]</scope>
    <source>
        <strain evidence="1 2">F6900</strain>
    </source>
</reference>
<dbReference type="GO" id="GO:0005829">
    <property type="term" value="C:cytosol"/>
    <property type="evidence" value="ECO:0007669"/>
    <property type="project" value="TreeGrafter"/>
</dbReference>
<evidence type="ECO:0000313" key="1">
    <source>
        <dbReference type="EMBL" id="RRO87704.1"/>
    </source>
</evidence>
<dbReference type="PANTHER" id="PTHR43434:SF20">
    <property type="entry name" value="5'-NUCLEOTIDASE"/>
    <property type="match status" value="1"/>
</dbReference>
<dbReference type="RefSeq" id="WP_125173353.1">
    <property type="nucleotide sequence ID" value="NZ_JAPJOD010000043.1"/>
</dbReference>
<dbReference type="Gene3D" id="1.10.150.240">
    <property type="entry name" value="Putative phosphatase, domain 2"/>
    <property type="match status" value="1"/>
</dbReference>
<evidence type="ECO:0000313" key="2">
    <source>
        <dbReference type="Proteomes" id="UP000276526"/>
    </source>
</evidence>
<dbReference type="InterPro" id="IPR036412">
    <property type="entry name" value="HAD-like_sf"/>
</dbReference>
<dbReference type="EMBL" id="PQNK01000002">
    <property type="protein sequence ID" value="RRO87704.1"/>
    <property type="molecule type" value="Genomic_DNA"/>
</dbReference>